<dbReference type="Proteomes" id="UP000246352">
    <property type="component" value="Unassembled WGS sequence"/>
</dbReference>
<dbReference type="Pfam" id="PF00550">
    <property type="entry name" value="PP-binding"/>
    <property type="match status" value="1"/>
</dbReference>
<comment type="caution">
    <text evidence="4">The sequence shown here is derived from an EMBL/GenBank/DDBJ whole genome shotgun (WGS) entry which is preliminary data.</text>
</comment>
<feature type="domain" description="Thioesterase TesA-like" evidence="3">
    <location>
        <begin position="123"/>
        <end position="361"/>
    </location>
</feature>
<dbReference type="RefSeq" id="WP_110030171.1">
    <property type="nucleotide sequence ID" value="NZ_QGTR01000001.1"/>
</dbReference>
<evidence type="ECO:0000259" key="3">
    <source>
        <dbReference type="SMART" id="SM00824"/>
    </source>
</evidence>
<dbReference type="GO" id="GO:0016787">
    <property type="term" value="F:hydrolase activity"/>
    <property type="evidence" value="ECO:0007669"/>
    <property type="project" value="UniProtKB-KW"/>
</dbReference>
<comment type="similarity">
    <text evidence="1">Belongs to the thioesterase family.</text>
</comment>
<evidence type="ECO:0000256" key="2">
    <source>
        <dbReference type="ARBA" id="ARBA00022801"/>
    </source>
</evidence>
<dbReference type="EMBL" id="QGTR01000001">
    <property type="protein sequence ID" value="PWW03637.1"/>
    <property type="molecule type" value="Genomic_DNA"/>
</dbReference>
<proteinExistence type="inferred from homology"/>
<dbReference type="InterPro" id="IPR029058">
    <property type="entry name" value="AB_hydrolase_fold"/>
</dbReference>
<dbReference type="InterPro" id="IPR020802">
    <property type="entry name" value="TesA-like"/>
</dbReference>
<dbReference type="SUPFAM" id="SSF53474">
    <property type="entry name" value="alpha/beta-Hydrolases"/>
    <property type="match status" value="1"/>
</dbReference>
<dbReference type="InterPro" id="IPR012223">
    <property type="entry name" value="TEII"/>
</dbReference>
<protein>
    <submittedName>
        <fullName evidence="4">Thioesterase domain-containing protein</fullName>
    </submittedName>
</protein>
<evidence type="ECO:0000313" key="5">
    <source>
        <dbReference type="Proteomes" id="UP000246352"/>
    </source>
</evidence>
<dbReference type="PANTHER" id="PTHR11487">
    <property type="entry name" value="THIOESTERASE"/>
    <property type="match status" value="1"/>
</dbReference>
<dbReference type="AlphaFoldDB" id="A0A317PRS2"/>
<dbReference type="InterPro" id="IPR001031">
    <property type="entry name" value="Thioesterase"/>
</dbReference>
<dbReference type="Gene3D" id="3.40.50.1820">
    <property type="entry name" value="alpha/beta hydrolase"/>
    <property type="match status" value="1"/>
</dbReference>
<dbReference type="SMART" id="SM00824">
    <property type="entry name" value="PKS_TE"/>
    <property type="match status" value="1"/>
</dbReference>
<dbReference type="Pfam" id="PF00975">
    <property type="entry name" value="Thioesterase"/>
    <property type="match status" value="1"/>
</dbReference>
<dbReference type="SUPFAM" id="SSF47336">
    <property type="entry name" value="ACP-like"/>
    <property type="match status" value="1"/>
</dbReference>
<accession>A0A317PRS2</accession>
<evidence type="ECO:0000256" key="1">
    <source>
        <dbReference type="ARBA" id="ARBA00007169"/>
    </source>
</evidence>
<keyword evidence="5" id="KW-1185">Reference proteome</keyword>
<keyword evidence="2" id="KW-0378">Hydrolase</keyword>
<gene>
    <name evidence="4" type="ORF">DFR52_101322</name>
</gene>
<dbReference type="InterPro" id="IPR009081">
    <property type="entry name" value="PP-bd_ACP"/>
</dbReference>
<organism evidence="4 5">
    <name type="scientific">Hoeflea marina</name>
    <dbReference type="NCBI Taxonomy" id="274592"/>
    <lineage>
        <taxon>Bacteria</taxon>
        <taxon>Pseudomonadati</taxon>
        <taxon>Pseudomonadota</taxon>
        <taxon>Alphaproteobacteria</taxon>
        <taxon>Hyphomicrobiales</taxon>
        <taxon>Rhizobiaceae</taxon>
        <taxon>Hoeflea</taxon>
    </lineage>
</organism>
<dbReference type="GO" id="GO:0008610">
    <property type="term" value="P:lipid biosynthetic process"/>
    <property type="evidence" value="ECO:0007669"/>
    <property type="project" value="TreeGrafter"/>
</dbReference>
<sequence>MTDAAEVRGMVLAHMISFGSAANVDLLKAADASGADVEFGQLARFDSVDAVELCMELEARLSVAIDLAEFARVRTLDGFAARVASIVQSSEAREADKAPADFGPHMICMQAGDPGRVPLFLIPGADGSSYAFRHVVSCLSDAVPVYGLQMHGIDGKAMPRLDVREIAADCVDSIRSIKPSGPCRILGYSMGGGVGFEVARLLAAANTGQSHVMMLDSDCPRQQPVRQPFLDQMTDSRFWMRLSGLKRLELAMRDRRNRAKLVPLQRLFAENALRGEAIPMNERESALLSFNKIAHMSHVPGRYDGPVTLLRAAQRPPKARNEPEALGWQQFCDRPVRVITVDADHYTILHDPVARVVAGHVDRLMADQLQADGQPA</sequence>
<dbReference type="PANTHER" id="PTHR11487:SF0">
    <property type="entry name" value="S-ACYL FATTY ACID SYNTHASE THIOESTERASE, MEDIUM CHAIN"/>
    <property type="match status" value="1"/>
</dbReference>
<dbReference type="OrthoDB" id="8101058at2"/>
<reference evidence="4 5" key="1">
    <citation type="submission" date="2018-05" db="EMBL/GenBank/DDBJ databases">
        <title>Genomic Encyclopedia of Type Strains, Phase IV (KMG-IV): sequencing the most valuable type-strain genomes for metagenomic binning, comparative biology and taxonomic classification.</title>
        <authorList>
            <person name="Goeker M."/>
        </authorList>
    </citation>
    <scope>NUCLEOTIDE SEQUENCE [LARGE SCALE GENOMIC DNA]</scope>
    <source>
        <strain evidence="4 5">DSM 16791</strain>
    </source>
</reference>
<name>A0A317PRS2_9HYPH</name>
<dbReference type="Gene3D" id="1.10.1200.10">
    <property type="entry name" value="ACP-like"/>
    <property type="match status" value="1"/>
</dbReference>
<evidence type="ECO:0000313" key="4">
    <source>
        <dbReference type="EMBL" id="PWW03637.1"/>
    </source>
</evidence>
<dbReference type="InterPro" id="IPR036736">
    <property type="entry name" value="ACP-like_sf"/>
</dbReference>